<reference evidence="5" key="1">
    <citation type="submission" date="2017-12" db="EMBL/GenBank/DDBJ databases">
        <title>Draft genome sequence of Telmatospirillum siberiense 26-4b1T, an acidotolerant peatland alphaproteobacterium potentially involved in sulfur cycling.</title>
        <authorList>
            <person name="Hausmann B."/>
            <person name="Pjevac P."/>
            <person name="Schreck K."/>
            <person name="Herbold C.W."/>
            <person name="Daims H."/>
            <person name="Wagner M."/>
            <person name="Pester M."/>
            <person name="Loy A."/>
        </authorList>
    </citation>
    <scope>NUCLEOTIDE SEQUENCE [LARGE SCALE GENOMIC DNA]</scope>
    <source>
        <strain evidence="5">26-4b1</strain>
    </source>
</reference>
<dbReference type="InterPro" id="IPR051162">
    <property type="entry name" value="T4SS_component"/>
</dbReference>
<feature type="domain" description="TraD/TraG TraM recognition site" evidence="3">
    <location>
        <begin position="447"/>
        <end position="512"/>
    </location>
</feature>
<dbReference type="InterPro" id="IPR027417">
    <property type="entry name" value="P-loop_NTPase"/>
</dbReference>
<evidence type="ECO:0000313" key="5">
    <source>
        <dbReference type="Proteomes" id="UP000233293"/>
    </source>
</evidence>
<evidence type="ECO:0000259" key="3">
    <source>
        <dbReference type="Pfam" id="PF12696"/>
    </source>
</evidence>
<keyword evidence="2" id="KW-0472">Membrane</keyword>
<sequence length="852" mass="93450">MVEAARKRVRGIDYHTEQRVGGAPRRDPRALGQKIRDSIRLTDTACAILVGAGFVGIVFPGMTDAMLVCGILFYLWWRSLKVGLLLHLPAGYADRDPLNARDGQSPDPPAGIQFLGVDRMTGEHLWDSNSSCRTHTLIAGTTGSGKTEMQLGMAFNSLVWGSGYLYIDGKGDVALFGKAYAMARRMGRDHDLLILNYMIGSGKVMSNTTNPFAQGSAATLTQMIVSLMSDAGSDAMWKDRAISLISVHMAILCDLRDQDLLLLNVDVIRKLLPLDKLIDLYYERPILLPGKSGSCSPEDLTSVYLPRYNISPRHKDALMNYLVSIPGFNFAKAEKGDTQSNSTLDQHGFLFMQFSRIMQSLADTYSAIFSTPMGEVDFQDIVLNRRIALGLLPALENSEDEVANLGKIMVSQLKAMMGNTLISKHGIEGEYRDIIELRPTTNNSPYVVFFDEVGYYCVPGMDVMAAQGRSLGFALNFGIQDVPAMKKRSDKIADSIIANCTRKIFGKIEDPGATWEILLKSAGEGHLFEAANFSSDPTEMTINYMDRRDASYSRRSRVDINDVRQQREGEVHIIIGNKLIHAKMLYLAELDRMKPDLRYNRFLKVRSPQGGTAQAMEEQIQAVVSRFGSSQTRPGRDAEGNFLGLVDDEARIIAYFINTTKRAPDGRAVPIVYRTCAALIGVAEQGGEWYEPLLPPYQAEEPVAMAAPDDADGNDASPGPVADSSSESEPPWSEFQEQRAREQVDAEADRQLAVDAFYGDTTTMPVPEQPAGSDVLPLGTVAETESVKGGLSLIDQALPVSGQEANALDHVKSVLDYPEEPTLPVNAPGPHKALASLVATLDERVDREGADE</sequence>
<name>A0A2N3PNJ7_9PROT</name>
<keyword evidence="5" id="KW-1185">Reference proteome</keyword>
<dbReference type="AlphaFoldDB" id="A0A2N3PNJ7"/>
<evidence type="ECO:0000256" key="1">
    <source>
        <dbReference type="SAM" id="MobiDB-lite"/>
    </source>
</evidence>
<feature type="transmembrane region" description="Helical" evidence="2">
    <location>
        <begin position="44"/>
        <end position="77"/>
    </location>
</feature>
<dbReference type="InterPro" id="IPR032689">
    <property type="entry name" value="TraG-D_C"/>
</dbReference>
<dbReference type="PANTHER" id="PTHR30121">
    <property type="entry name" value="UNCHARACTERIZED PROTEIN YJGR-RELATED"/>
    <property type="match status" value="1"/>
</dbReference>
<dbReference type="CDD" id="cd01127">
    <property type="entry name" value="TrwB_TraG_TraD_VirD4"/>
    <property type="match status" value="1"/>
</dbReference>
<evidence type="ECO:0000313" key="4">
    <source>
        <dbReference type="EMBL" id="PKU21974.1"/>
    </source>
</evidence>
<feature type="compositionally biased region" description="Basic and acidic residues" evidence="1">
    <location>
        <begin position="736"/>
        <end position="747"/>
    </location>
</feature>
<organism evidence="4 5">
    <name type="scientific">Telmatospirillum siberiense</name>
    <dbReference type="NCBI Taxonomy" id="382514"/>
    <lineage>
        <taxon>Bacteria</taxon>
        <taxon>Pseudomonadati</taxon>
        <taxon>Pseudomonadota</taxon>
        <taxon>Alphaproteobacteria</taxon>
        <taxon>Rhodospirillales</taxon>
        <taxon>Rhodospirillaceae</taxon>
        <taxon>Telmatospirillum</taxon>
    </lineage>
</organism>
<feature type="region of interest" description="Disordered" evidence="1">
    <location>
        <begin position="707"/>
        <end position="747"/>
    </location>
</feature>
<keyword evidence="2" id="KW-1133">Transmembrane helix</keyword>
<proteinExistence type="predicted"/>
<dbReference type="Pfam" id="PF12696">
    <property type="entry name" value="TraG-D_C"/>
    <property type="match status" value="1"/>
</dbReference>
<feature type="compositionally biased region" description="Low complexity" evidence="1">
    <location>
        <begin position="724"/>
        <end position="734"/>
    </location>
</feature>
<dbReference type="PANTHER" id="PTHR30121:SF6">
    <property type="entry name" value="SLR6007 PROTEIN"/>
    <property type="match status" value="1"/>
</dbReference>
<dbReference type="SUPFAM" id="SSF52540">
    <property type="entry name" value="P-loop containing nucleoside triphosphate hydrolases"/>
    <property type="match status" value="1"/>
</dbReference>
<evidence type="ECO:0000256" key="2">
    <source>
        <dbReference type="SAM" id="Phobius"/>
    </source>
</evidence>
<dbReference type="EMBL" id="PIUM01000040">
    <property type="protein sequence ID" value="PKU21974.1"/>
    <property type="molecule type" value="Genomic_DNA"/>
</dbReference>
<dbReference type="Gene3D" id="3.40.50.300">
    <property type="entry name" value="P-loop containing nucleotide triphosphate hydrolases"/>
    <property type="match status" value="2"/>
</dbReference>
<gene>
    <name evidence="4" type="ORF">CWS72_24020</name>
</gene>
<accession>A0A2N3PNJ7</accession>
<keyword evidence="2" id="KW-0812">Transmembrane</keyword>
<comment type="caution">
    <text evidence="4">The sequence shown here is derived from an EMBL/GenBank/DDBJ whole genome shotgun (WGS) entry which is preliminary data.</text>
</comment>
<dbReference type="Proteomes" id="UP000233293">
    <property type="component" value="Unassembled WGS sequence"/>
</dbReference>
<protein>
    <recommendedName>
        <fullName evidence="3">TraD/TraG TraM recognition site domain-containing protein</fullName>
    </recommendedName>
</protein>